<dbReference type="Proteomes" id="UP000225191">
    <property type="component" value="Segment"/>
</dbReference>
<accession>A0A1J0MA44</accession>
<protein>
    <submittedName>
        <fullName evidence="1">Uncharacterized protein</fullName>
    </submittedName>
</protein>
<proteinExistence type="predicted"/>
<reference evidence="1 2" key="1">
    <citation type="submission" date="2016-09" db="EMBL/GenBank/DDBJ databases">
        <authorList>
            <person name="Anselmo A.F."/>
            <person name="Braun M.R."/>
            <person name="Demming S.E."/>
            <person name="Johnson R.I."/>
            <person name="Kranig C.J."/>
            <person name="Restrepo Toro I."/>
            <person name="Wolyniak M.J."/>
            <person name="Westholm D.E."/>
            <person name="Ball S.L."/>
            <person name="Garlena R.A."/>
            <person name="Russell D.A."/>
            <person name="Pope W.H."/>
            <person name="Jacobs-Sera D."/>
            <person name="Hendrix R.W."/>
            <person name="Hatfull G.F."/>
        </authorList>
    </citation>
    <scope>NUCLEOTIDE SEQUENCE [LARGE SCALE GENOMIC DNA]</scope>
</reference>
<evidence type="ECO:0000313" key="1">
    <source>
        <dbReference type="EMBL" id="APD17233.1"/>
    </source>
</evidence>
<sequence>MALFRGVCLLTPEQMNMLALGAEPYADDVFAPTLQWELAMAHQVKVVPEWPLMVDLNDGWSVFNMDGRLYAFNEKTVEKTVEASMKRIASESGRLSLLPDEFVTWRHRPFLFGDCGSVGPLQQASSAHRWEGLI</sequence>
<organism evidence="1 2">
    <name type="scientific">Mycobacterium phage Lukilu</name>
    <dbReference type="NCBI Taxonomy" id="1913044"/>
    <lineage>
        <taxon>Viruses</taxon>
        <taxon>Duplodnaviria</taxon>
        <taxon>Heunggongvirae</taxon>
        <taxon>Uroviricota</taxon>
        <taxon>Caudoviricetes</taxon>
        <taxon>Ceeclamvirinae</taxon>
        <taxon>Bixzunavirus</taxon>
        <taxon>Bixzunavirus lukilu</taxon>
    </lineage>
</organism>
<name>A0A1J0MA44_9CAUD</name>
<gene>
    <name evidence="1" type="ORF">SEA_LUKILU_226</name>
</gene>
<dbReference type="EMBL" id="KX831080">
    <property type="protein sequence ID" value="APD17233.1"/>
    <property type="molecule type" value="Genomic_DNA"/>
</dbReference>
<keyword evidence="2" id="KW-1185">Reference proteome</keyword>
<evidence type="ECO:0000313" key="2">
    <source>
        <dbReference type="Proteomes" id="UP000225191"/>
    </source>
</evidence>